<dbReference type="Gramene" id="Pp3c23_9262V3.1">
    <property type="protein sequence ID" value="PAC:32950167.CDS.1"/>
    <property type="gene ID" value="Pp3c23_9262"/>
</dbReference>
<feature type="transmembrane region" description="Helical" evidence="1">
    <location>
        <begin position="63"/>
        <end position="82"/>
    </location>
</feature>
<keyword evidence="1" id="KW-1133">Transmembrane helix</keyword>
<dbReference type="EnsemblPlants" id="Pp3c23_9262V3.1">
    <property type="protein sequence ID" value="PAC:32950167.CDS.1"/>
    <property type="gene ID" value="Pp3c23_9262"/>
</dbReference>
<reference evidence="2" key="3">
    <citation type="submission" date="2020-12" db="UniProtKB">
        <authorList>
            <consortium name="EnsemblPlants"/>
        </authorList>
    </citation>
    <scope>IDENTIFICATION</scope>
</reference>
<evidence type="ECO:0000313" key="3">
    <source>
        <dbReference type="Proteomes" id="UP000006727"/>
    </source>
</evidence>
<proteinExistence type="predicted"/>
<feature type="transmembrane region" description="Helical" evidence="1">
    <location>
        <begin position="28"/>
        <end position="51"/>
    </location>
</feature>
<dbReference type="AlphaFoldDB" id="A0A7I4EV62"/>
<reference evidence="2 3" key="2">
    <citation type="journal article" date="2018" name="Plant J.">
        <title>The Physcomitrella patens chromosome-scale assembly reveals moss genome structure and evolution.</title>
        <authorList>
            <person name="Lang D."/>
            <person name="Ullrich K.K."/>
            <person name="Murat F."/>
            <person name="Fuchs J."/>
            <person name="Jenkins J."/>
            <person name="Haas F.B."/>
            <person name="Piednoel M."/>
            <person name="Gundlach H."/>
            <person name="Van Bel M."/>
            <person name="Meyberg R."/>
            <person name="Vives C."/>
            <person name="Morata J."/>
            <person name="Symeonidi A."/>
            <person name="Hiss M."/>
            <person name="Muchero W."/>
            <person name="Kamisugi Y."/>
            <person name="Saleh O."/>
            <person name="Blanc G."/>
            <person name="Decker E.L."/>
            <person name="van Gessel N."/>
            <person name="Grimwood J."/>
            <person name="Hayes R.D."/>
            <person name="Graham S.W."/>
            <person name="Gunter L.E."/>
            <person name="McDaniel S.F."/>
            <person name="Hoernstein S.N.W."/>
            <person name="Larsson A."/>
            <person name="Li F.W."/>
            <person name="Perroud P.F."/>
            <person name="Phillips J."/>
            <person name="Ranjan P."/>
            <person name="Rokshar D.S."/>
            <person name="Rothfels C.J."/>
            <person name="Schneider L."/>
            <person name="Shu S."/>
            <person name="Stevenson D.W."/>
            <person name="Thummler F."/>
            <person name="Tillich M."/>
            <person name="Villarreal Aguilar J.C."/>
            <person name="Widiez T."/>
            <person name="Wong G.K."/>
            <person name="Wymore A."/>
            <person name="Zhang Y."/>
            <person name="Zimmer A.D."/>
            <person name="Quatrano R.S."/>
            <person name="Mayer K.F.X."/>
            <person name="Goodstein D."/>
            <person name="Casacuberta J.M."/>
            <person name="Vandepoele K."/>
            <person name="Reski R."/>
            <person name="Cuming A.C."/>
            <person name="Tuskan G.A."/>
            <person name="Maumus F."/>
            <person name="Salse J."/>
            <person name="Schmutz J."/>
            <person name="Rensing S.A."/>
        </authorList>
    </citation>
    <scope>NUCLEOTIDE SEQUENCE [LARGE SCALE GENOMIC DNA]</scope>
    <source>
        <strain evidence="2 3">cv. Gransden 2004</strain>
    </source>
</reference>
<organism evidence="2 3">
    <name type="scientific">Physcomitrium patens</name>
    <name type="common">Spreading-leaved earth moss</name>
    <name type="synonym">Physcomitrella patens</name>
    <dbReference type="NCBI Taxonomy" id="3218"/>
    <lineage>
        <taxon>Eukaryota</taxon>
        <taxon>Viridiplantae</taxon>
        <taxon>Streptophyta</taxon>
        <taxon>Embryophyta</taxon>
        <taxon>Bryophyta</taxon>
        <taxon>Bryophytina</taxon>
        <taxon>Bryopsida</taxon>
        <taxon>Funariidae</taxon>
        <taxon>Funariales</taxon>
        <taxon>Funariaceae</taxon>
        <taxon>Physcomitrium</taxon>
    </lineage>
</organism>
<keyword evidence="3" id="KW-1185">Reference proteome</keyword>
<name>A0A7I4EV62_PHYPA</name>
<reference evidence="2 3" key="1">
    <citation type="journal article" date="2008" name="Science">
        <title>The Physcomitrella genome reveals evolutionary insights into the conquest of land by plants.</title>
        <authorList>
            <person name="Rensing S."/>
            <person name="Lang D."/>
            <person name="Zimmer A."/>
            <person name="Terry A."/>
            <person name="Salamov A."/>
            <person name="Shapiro H."/>
            <person name="Nishiyama T."/>
            <person name="Perroud P.-F."/>
            <person name="Lindquist E."/>
            <person name="Kamisugi Y."/>
            <person name="Tanahashi T."/>
            <person name="Sakakibara K."/>
            <person name="Fujita T."/>
            <person name="Oishi K."/>
            <person name="Shin-I T."/>
            <person name="Kuroki Y."/>
            <person name="Toyoda A."/>
            <person name="Suzuki Y."/>
            <person name="Hashimoto A."/>
            <person name="Yamaguchi K."/>
            <person name="Sugano A."/>
            <person name="Kohara Y."/>
            <person name="Fujiyama A."/>
            <person name="Anterola A."/>
            <person name="Aoki S."/>
            <person name="Ashton N."/>
            <person name="Barbazuk W.B."/>
            <person name="Barker E."/>
            <person name="Bennetzen J."/>
            <person name="Bezanilla M."/>
            <person name="Blankenship R."/>
            <person name="Cho S.H."/>
            <person name="Dutcher S."/>
            <person name="Estelle M."/>
            <person name="Fawcett J.A."/>
            <person name="Gundlach H."/>
            <person name="Hanada K."/>
            <person name="Heyl A."/>
            <person name="Hicks K.A."/>
            <person name="Hugh J."/>
            <person name="Lohr M."/>
            <person name="Mayer K."/>
            <person name="Melkozernov A."/>
            <person name="Murata T."/>
            <person name="Nelson D."/>
            <person name="Pils B."/>
            <person name="Prigge M."/>
            <person name="Reiss B."/>
            <person name="Renner T."/>
            <person name="Rombauts S."/>
            <person name="Rushton P."/>
            <person name="Sanderfoot A."/>
            <person name="Schween G."/>
            <person name="Shiu S.-H."/>
            <person name="Stueber K."/>
            <person name="Theodoulou F.L."/>
            <person name="Tu H."/>
            <person name="Van de Peer Y."/>
            <person name="Verrier P.J."/>
            <person name="Waters E."/>
            <person name="Wood A."/>
            <person name="Yang L."/>
            <person name="Cove D."/>
            <person name="Cuming A."/>
            <person name="Hasebe M."/>
            <person name="Lucas S."/>
            <person name="Mishler D.B."/>
            <person name="Reski R."/>
            <person name="Grigoriev I."/>
            <person name="Quatrano R.S."/>
            <person name="Boore J.L."/>
        </authorList>
    </citation>
    <scope>NUCLEOTIDE SEQUENCE [LARGE SCALE GENOMIC DNA]</scope>
    <source>
        <strain evidence="2 3">cv. Gransden 2004</strain>
    </source>
</reference>
<accession>A0A7I4EV62</accession>
<evidence type="ECO:0000256" key="1">
    <source>
        <dbReference type="SAM" id="Phobius"/>
    </source>
</evidence>
<protein>
    <submittedName>
        <fullName evidence="2">Uncharacterized protein</fullName>
    </submittedName>
</protein>
<keyword evidence="1" id="KW-0472">Membrane</keyword>
<dbReference type="Proteomes" id="UP000006727">
    <property type="component" value="Chromosome 23"/>
</dbReference>
<keyword evidence="1" id="KW-0812">Transmembrane</keyword>
<dbReference type="EMBL" id="ABEU02000023">
    <property type="status" value="NOT_ANNOTATED_CDS"/>
    <property type="molecule type" value="Genomic_DNA"/>
</dbReference>
<evidence type="ECO:0000313" key="2">
    <source>
        <dbReference type="EnsemblPlants" id="PAC:32950167.CDS.1"/>
    </source>
</evidence>
<sequence>MFSLMNMPWTSSFELVLVCSYTMTSWNVWHVVSCFYFLIFRGCGMLGNCFWCRITIQCSCMIVKLYSSCCMEFILIFSLGFAEAFSHWHLFLPVNI</sequence>
<dbReference type="InParanoid" id="A0A7I4EV62"/>